<dbReference type="PANTHER" id="PTHR47990">
    <property type="entry name" value="2-OXOGLUTARATE (2OG) AND FE(II)-DEPENDENT OXYGENASE SUPERFAMILY PROTEIN-RELATED"/>
    <property type="match status" value="1"/>
</dbReference>
<dbReference type="EMBL" id="BJWL01000333">
    <property type="protein sequence ID" value="GFS39439.1"/>
    <property type="molecule type" value="Genomic_DNA"/>
</dbReference>
<keyword evidence="2" id="KW-0408">Iron</keyword>
<keyword evidence="5" id="KW-1185">Reference proteome</keyword>
<evidence type="ECO:0000259" key="3">
    <source>
        <dbReference type="Pfam" id="PF14226"/>
    </source>
</evidence>
<sequence>MANCTIPVIDLEDFPRQSKKLVQACEEWGCFRIINRQGILPAPLAAEMKVVVRSILDLPAEIKQRNGDMIPGSGYMAPSKVNPHYEALGLYDMSSIVAVEAFCAQLDASLLAKGFCLLLSSYSLF</sequence>
<evidence type="ECO:0000256" key="1">
    <source>
        <dbReference type="ARBA" id="ARBA00022723"/>
    </source>
</evidence>
<gene>
    <name evidence="4" type="ORF">Acr_00g0063010</name>
</gene>
<reference evidence="5" key="1">
    <citation type="submission" date="2019-07" db="EMBL/GenBank/DDBJ databases">
        <title>De Novo Assembly of kiwifruit Actinidia rufa.</title>
        <authorList>
            <person name="Sugita-Konishi S."/>
            <person name="Sato K."/>
            <person name="Mori E."/>
            <person name="Abe Y."/>
            <person name="Kisaki G."/>
            <person name="Hamano K."/>
            <person name="Suezawa K."/>
            <person name="Otani M."/>
            <person name="Fukuda T."/>
            <person name="Manabe T."/>
            <person name="Gomi K."/>
            <person name="Tabuchi M."/>
            <person name="Akimitsu K."/>
            <person name="Kataoka I."/>
        </authorList>
    </citation>
    <scope>NUCLEOTIDE SEQUENCE [LARGE SCALE GENOMIC DNA]</scope>
    <source>
        <strain evidence="5">cv. Fuchu</strain>
    </source>
</reference>
<evidence type="ECO:0000256" key="2">
    <source>
        <dbReference type="ARBA" id="ARBA00023004"/>
    </source>
</evidence>
<dbReference type="AlphaFoldDB" id="A0A7J0DP37"/>
<dbReference type="GO" id="GO:0046872">
    <property type="term" value="F:metal ion binding"/>
    <property type="evidence" value="ECO:0007669"/>
    <property type="project" value="UniProtKB-KW"/>
</dbReference>
<dbReference type="Proteomes" id="UP000585474">
    <property type="component" value="Unassembled WGS sequence"/>
</dbReference>
<dbReference type="Gene3D" id="2.60.120.330">
    <property type="entry name" value="B-lactam Antibiotic, Isopenicillin N Synthase, Chain"/>
    <property type="match status" value="1"/>
</dbReference>
<dbReference type="OrthoDB" id="1687948at2759"/>
<evidence type="ECO:0000313" key="4">
    <source>
        <dbReference type="EMBL" id="GFS39439.1"/>
    </source>
</evidence>
<comment type="caution">
    <text evidence="4">The sequence shown here is derived from an EMBL/GenBank/DDBJ whole genome shotgun (WGS) entry which is preliminary data.</text>
</comment>
<keyword evidence="1" id="KW-0479">Metal-binding</keyword>
<evidence type="ECO:0000313" key="5">
    <source>
        <dbReference type="Proteomes" id="UP000585474"/>
    </source>
</evidence>
<accession>A0A7J0DP37</accession>
<feature type="domain" description="Non-haem dioxygenase N-terminal" evidence="3">
    <location>
        <begin position="6"/>
        <end position="77"/>
    </location>
</feature>
<proteinExistence type="predicted"/>
<dbReference type="InterPro" id="IPR026992">
    <property type="entry name" value="DIOX_N"/>
</dbReference>
<name>A0A7J0DP37_9ERIC</name>
<dbReference type="InterPro" id="IPR050231">
    <property type="entry name" value="Iron_ascorbate_oxido_reductase"/>
</dbReference>
<dbReference type="Pfam" id="PF14226">
    <property type="entry name" value="DIOX_N"/>
    <property type="match status" value="1"/>
</dbReference>
<dbReference type="SUPFAM" id="SSF51197">
    <property type="entry name" value="Clavaminate synthase-like"/>
    <property type="match status" value="1"/>
</dbReference>
<protein>
    <recommendedName>
        <fullName evidence="3">Non-haem dioxygenase N-terminal domain-containing protein</fullName>
    </recommendedName>
</protein>
<organism evidence="4 5">
    <name type="scientific">Actinidia rufa</name>
    <dbReference type="NCBI Taxonomy" id="165716"/>
    <lineage>
        <taxon>Eukaryota</taxon>
        <taxon>Viridiplantae</taxon>
        <taxon>Streptophyta</taxon>
        <taxon>Embryophyta</taxon>
        <taxon>Tracheophyta</taxon>
        <taxon>Spermatophyta</taxon>
        <taxon>Magnoliopsida</taxon>
        <taxon>eudicotyledons</taxon>
        <taxon>Gunneridae</taxon>
        <taxon>Pentapetalae</taxon>
        <taxon>asterids</taxon>
        <taxon>Ericales</taxon>
        <taxon>Actinidiaceae</taxon>
        <taxon>Actinidia</taxon>
    </lineage>
</organism>
<dbReference type="InterPro" id="IPR027443">
    <property type="entry name" value="IPNS-like_sf"/>
</dbReference>